<reference evidence="13" key="1">
    <citation type="submission" date="2019-08" db="EMBL/GenBank/DDBJ databases">
        <title>The improved chromosome-level genome for the pearl oyster Pinctada fucata martensii using PacBio sequencing and Hi-C.</title>
        <authorList>
            <person name="Zheng Z."/>
        </authorList>
    </citation>
    <scope>NUCLEOTIDE SEQUENCE</scope>
    <source>
        <strain evidence="13">ZZ-2019</strain>
        <tissue evidence="13">Adductor muscle</tissue>
    </source>
</reference>
<protein>
    <recommendedName>
        <fullName evidence="3">ribonuclease H</fullName>
        <ecNumber evidence="3">3.1.26.4</ecNumber>
    </recommendedName>
</protein>
<dbReference type="InterPro" id="IPR013083">
    <property type="entry name" value="Znf_RING/FYVE/PHD"/>
</dbReference>
<evidence type="ECO:0000256" key="9">
    <source>
        <dbReference type="ARBA" id="ARBA00022833"/>
    </source>
</evidence>
<dbReference type="PROSITE" id="PS50879">
    <property type="entry name" value="RNASE_H_1"/>
    <property type="match status" value="1"/>
</dbReference>
<dbReference type="InterPro" id="IPR011011">
    <property type="entry name" value="Znf_FYVE_PHD"/>
</dbReference>
<evidence type="ECO:0000313" key="14">
    <source>
        <dbReference type="Proteomes" id="UP001186944"/>
    </source>
</evidence>
<dbReference type="PANTHER" id="PTHR10642:SF26">
    <property type="entry name" value="RIBONUCLEASE H1"/>
    <property type="match status" value="1"/>
</dbReference>
<dbReference type="Pfam" id="PF00075">
    <property type="entry name" value="RNase_H"/>
    <property type="match status" value="1"/>
</dbReference>
<keyword evidence="4" id="KW-0540">Nuclease</keyword>
<dbReference type="Proteomes" id="UP001186944">
    <property type="component" value="Unassembled WGS sequence"/>
</dbReference>
<dbReference type="GO" id="GO:0003676">
    <property type="term" value="F:nucleic acid binding"/>
    <property type="evidence" value="ECO:0007669"/>
    <property type="project" value="InterPro"/>
</dbReference>
<sequence length="877" mass="99143">MGKDKKLSEKLFYAISKGKRCGIFKQWSQAKPLVDKFPGAAYKGFNTLNDAVNFMILGDIQLPDILIFEDTENGQGEAVLTFANRNAIALQTGLVGASNTNLSNSSDGETEEKFVDAHEFPIIHIDGCCLNNGNGSQSRAGIGVYWGQDHTMNVSEPLKCNKKTNNTAEISAAIRALEQVKEQNLQNVLVKSDSKYVVDGITKWMVKWKTTNWLTNQGTDVENKELWIRLDVLNDQTKPRWQHIPRELNSMADRLAKEGADADVVHITVESQGQQIIQPQSVSCCVICSQEASFDVLACSSCSKKVHVKCSGLPQYQISVFRKSNRKFSCEVCVLGAGNLSVRRSVGEKEAEVNHQSKIESESVQISPGSSEEFKSLKEDIASVKSYLGNFESEILRVITQLRDENVQMKEKMCEERVKVCEKEKQEVSLLLQKVENREKDLKVQLDNLRDKNAKLANECDNLRSNISRHKETEVTLNNRICEKDEMISKLRSEIVKSSKRPTDSPKKSSMNNQDVHVQSVDPGQNNDVQCVSTVMTKNRFVNDQRTPVQNHQERNPNAVHVRDYKDPLSTFYRMSFKSERKEFNSIEQAFQYIKALRHRDERTAQKVMRAKHAGIANKIGREVRIHPQWDKEKEAIMYQLLSEKTEQSAAFRNELKKTGEKDIQVDIRDKFWGIGPDGNGHNVLGKMLQDLRREIKNHEMKPKVAIIGSSIVKNLRGDRFSRDFLTRTHRAYTIPEAEVTLRDSKESADVIVYQLLSNDMKVKSEEECLSNLANLVTKTKQSHPGAKIIVSLPPNRGDSAALNCKTNTINAGVKSHYRDDQVVTVCDNSNLAYRGEPDGRYICSDGVHPTPEGERILFRNIRQSINAVLRNKVVKS</sequence>
<dbReference type="EMBL" id="VSWD01000005">
    <property type="protein sequence ID" value="KAK3103528.1"/>
    <property type="molecule type" value="Genomic_DNA"/>
</dbReference>
<keyword evidence="9" id="KW-0862">Zinc</keyword>
<dbReference type="SUPFAM" id="SSF57903">
    <property type="entry name" value="FYVE/PHD zinc finger"/>
    <property type="match status" value="1"/>
</dbReference>
<organism evidence="13 14">
    <name type="scientific">Pinctada imbricata</name>
    <name type="common">Atlantic pearl-oyster</name>
    <name type="synonym">Pinctada martensii</name>
    <dbReference type="NCBI Taxonomy" id="66713"/>
    <lineage>
        <taxon>Eukaryota</taxon>
        <taxon>Metazoa</taxon>
        <taxon>Spiralia</taxon>
        <taxon>Lophotrochozoa</taxon>
        <taxon>Mollusca</taxon>
        <taxon>Bivalvia</taxon>
        <taxon>Autobranchia</taxon>
        <taxon>Pteriomorphia</taxon>
        <taxon>Pterioida</taxon>
        <taxon>Pterioidea</taxon>
        <taxon>Pteriidae</taxon>
        <taxon>Pinctada</taxon>
    </lineage>
</organism>
<dbReference type="GO" id="GO:0008270">
    <property type="term" value="F:zinc ion binding"/>
    <property type="evidence" value="ECO:0007669"/>
    <property type="project" value="UniProtKB-KW"/>
</dbReference>
<dbReference type="InterPro" id="IPR050092">
    <property type="entry name" value="RNase_H"/>
</dbReference>
<evidence type="ECO:0000259" key="12">
    <source>
        <dbReference type="PROSITE" id="PS50879"/>
    </source>
</evidence>
<comment type="catalytic activity">
    <reaction evidence="1">
        <text>Endonucleolytic cleavage to 5'-phosphomonoester.</text>
        <dbReference type="EC" id="3.1.26.4"/>
    </reaction>
</comment>
<evidence type="ECO:0000256" key="4">
    <source>
        <dbReference type="ARBA" id="ARBA00022722"/>
    </source>
</evidence>
<gene>
    <name evidence="13" type="ORF">FSP39_019889</name>
</gene>
<dbReference type="SMART" id="SM00249">
    <property type="entry name" value="PHD"/>
    <property type="match status" value="1"/>
</dbReference>
<feature type="coiled-coil region" evidence="10">
    <location>
        <begin position="418"/>
        <end position="473"/>
    </location>
</feature>
<dbReference type="InterPro" id="IPR002156">
    <property type="entry name" value="RNaseH_domain"/>
</dbReference>
<proteinExistence type="inferred from homology"/>
<dbReference type="Gene3D" id="3.40.970.10">
    <property type="entry name" value="Ribonuclease H1, N-terminal domain"/>
    <property type="match status" value="1"/>
</dbReference>
<accession>A0AA88YEX0</accession>
<name>A0AA88YEX0_PINIB</name>
<comment type="caution">
    <text evidence="13">The sequence shown here is derived from an EMBL/GenBank/DDBJ whole genome shotgun (WGS) entry which is preliminary data.</text>
</comment>
<dbReference type="CDD" id="cd15517">
    <property type="entry name" value="PHD_TCF19_like"/>
    <property type="match status" value="1"/>
</dbReference>
<evidence type="ECO:0000256" key="3">
    <source>
        <dbReference type="ARBA" id="ARBA00012180"/>
    </source>
</evidence>
<dbReference type="Gene3D" id="3.40.50.1110">
    <property type="entry name" value="SGNH hydrolase"/>
    <property type="match status" value="1"/>
</dbReference>
<keyword evidence="7" id="KW-0863">Zinc-finger</keyword>
<dbReference type="InterPro" id="IPR012816">
    <property type="entry name" value="NADAR"/>
</dbReference>
<dbReference type="SUPFAM" id="SSF143990">
    <property type="entry name" value="YbiA-like"/>
    <property type="match status" value="1"/>
</dbReference>
<dbReference type="CDD" id="cd09280">
    <property type="entry name" value="RNase_HI_eukaryote_like"/>
    <property type="match status" value="1"/>
</dbReference>
<dbReference type="AlphaFoldDB" id="A0AA88YEX0"/>
<dbReference type="EC" id="3.1.26.4" evidence="3"/>
<evidence type="ECO:0000256" key="7">
    <source>
        <dbReference type="ARBA" id="ARBA00022771"/>
    </source>
</evidence>
<dbReference type="Gene3D" id="3.30.420.10">
    <property type="entry name" value="Ribonuclease H-like superfamily/Ribonuclease H"/>
    <property type="match status" value="1"/>
</dbReference>
<dbReference type="InterPro" id="IPR037056">
    <property type="entry name" value="RNase_H1_N_sf"/>
</dbReference>
<evidence type="ECO:0000313" key="13">
    <source>
        <dbReference type="EMBL" id="KAK3103528.1"/>
    </source>
</evidence>
<keyword evidence="10" id="KW-0175">Coiled coil</keyword>
<comment type="similarity">
    <text evidence="2">Belongs to the RNase H family.</text>
</comment>
<evidence type="ECO:0000256" key="5">
    <source>
        <dbReference type="ARBA" id="ARBA00022723"/>
    </source>
</evidence>
<dbReference type="SUPFAM" id="SSF55658">
    <property type="entry name" value="L9 N-domain-like"/>
    <property type="match status" value="1"/>
</dbReference>
<dbReference type="CDD" id="cd00229">
    <property type="entry name" value="SGNH_hydrolase"/>
    <property type="match status" value="1"/>
</dbReference>
<dbReference type="InterPro" id="IPR012337">
    <property type="entry name" value="RNaseH-like_sf"/>
</dbReference>
<keyword evidence="5" id="KW-0479">Metal-binding</keyword>
<dbReference type="Pfam" id="PF01693">
    <property type="entry name" value="Cauli_VI"/>
    <property type="match status" value="1"/>
</dbReference>
<keyword evidence="14" id="KW-1185">Reference proteome</keyword>
<dbReference type="GO" id="GO:0043137">
    <property type="term" value="P:DNA replication, removal of RNA primer"/>
    <property type="evidence" value="ECO:0007669"/>
    <property type="project" value="TreeGrafter"/>
</dbReference>
<evidence type="ECO:0000256" key="1">
    <source>
        <dbReference type="ARBA" id="ARBA00000077"/>
    </source>
</evidence>
<dbReference type="SUPFAM" id="SSF53098">
    <property type="entry name" value="Ribonuclease H-like"/>
    <property type="match status" value="1"/>
</dbReference>
<feature type="compositionally biased region" description="Basic and acidic residues" evidence="11">
    <location>
        <begin position="493"/>
        <end position="507"/>
    </location>
</feature>
<evidence type="ECO:0000256" key="2">
    <source>
        <dbReference type="ARBA" id="ARBA00005300"/>
    </source>
</evidence>
<evidence type="ECO:0000256" key="6">
    <source>
        <dbReference type="ARBA" id="ARBA00022759"/>
    </source>
</evidence>
<dbReference type="InterPro" id="IPR001965">
    <property type="entry name" value="Znf_PHD"/>
</dbReference>
<dbReference type="SUPFAM" id="SSF52266">
    <property type="entry name" value="SGNH hydrolase"/>
    <property type="match status" value="1"/>
</dbReference>
<dbReference type="NCBIfam" id="TIGR02464">
    <property type="entry name" value="ribofla_fusion"/>
    <property type="match status" value="1"/>
</dbReference>
<feature type="compositionally biased region" description="Polar residues" evidence="11">
    <location>
        <begin position="508"/>
        <end position="528"/>
    </location>
</feature>
<dbReference type="InterPro" id="IPR011320">
    <property type="entry name" value="RNase_H1_N"/>
</dbReference>
<dbReference type="PANTHER" id="PTHR10642">
    <property type="entry name" value="RIBONUCLEASE H1"/>
    <property type="match status" value="1"/>
</dbReference>
<keyword evidence="6" id="KW-0255">Endonuclease</keyword>
<dbReference type="GO" id="GO:0004523">
    <property type="term" value="F:RNA-DNA hybrid ribonuclease activity"/>
    <property type="evidence" value="ECO:0007669"/>
    <property type="project" value="UniProtKB-EC"/>
</dbReference>
<evidence type="ECO:0000256" key="8">
    <source>
        <dbReference type="ARBA" id="ARBA00022801"/>
    </source>
</evidence>
<dbReference type="InterPro" id="IPR037238">
    <property type="entry name" value="YbiA-like_sf"/>
</dbReference>
<dbReference type="InterPro" id="IPR019786">
    <property type="entry name" value="Zinc_finger_PHD-type_CS"/>
</dbReference>
<dbReference type="InterPro" id="IPR009027">
    <property type="entry name" value="Ribosomal_bL9/RNase_H1_N"/>
</dbReference>
<evidence type="ECO:0000256" key="10">
    <source>
        <dbReference type="SAM" id="Coils"/>
    </source>
</evidence>
<dbReference type="Pfam" id="PF08719">
    <property type="entry name" value="NADAR"/>
    <property type="match status" value="1"/>
</dbReference>
<dbReference type="Gene3D" id="3.30.40.10">
    <property type="entry name" value="Zinc/RING finger domain, C3HC4 (zinc finger)"/>
    <property type="match status" value="1"/>
</dbReference>
<dbReference type="InterPro" id="IPR036397">
    <property type="entry name" value="RNaseH_sf"/>
</dbReference>
<dbReference type="CDD" id="cd15457">
    <property type="entry name" value="NADAR"/>
    <property type="match status" value="1"/>
</dbReference>
<evidence type="ECO:0000256" key="11">
    <source>
        <dbReference type="SAM" id="MobiDB-lite"/>
    </source>
</evidence>
<keyword evidence="8" id="KW-0378">Hydrolase</keyword>
<dbReference type="PROSITE" id="PS01359">
    <property type="entry name" value="ZF_PHD_1"/>
    <property type="match status" value="1"/>
</dbReference>
<dbReference type="Gene3D" id="1.10.357.40">
    <property type="entry name" value="YbiA-like"/>
    <property type="match status" value="1"/>
</dbReference>
<feature type="domain" description="RNase H type-1" evidence="12">
    <location>
        <begin position="117"/>
        <end position="261"/>
    </location>
</feature>
<feature type="region of interest" description="Disordered" evidence="11">
    <location>
        <begin position="493"/>
        <end position="528"/>
    </location>
</feature>
<dbReference type="InterPro" id="IPR036514">
    <property type="entry name" value="SGNH_hydro_sf"/>
</dbReference>